<protein>
    <submittedName>
        <fullName evidence="6">LysR family transcriptional regulator</fullName>
    </submittedName>
</protein>
<gene>
    <name evidence="6" type="ORF">NQ032_07505</name>
</gene>
<dbReference type="PANTHER" id="PTHR30419:SF8">
    <property type="entry name" value="NITROGEN ASSIMILATION TRANSCRIPTIONAL ACTIVATOR-RELATED"/>
    <property type="match status" value="1"/>
</dbReference>
<evidence type="ECO:0000256" key="1">
    <source>
        <dbReference type="ARBA" id="ARBA00009437"/>
    </source>
</evidence>
<dbReference type="RefSeq" id="WP_218697054.1">
    <property type="nucleotide sequence ID" value="NZ_CP064868.1"/>
</dbReference>
<dbReference type="GO" id="GO:0005829">
    <property type="term" value="C:cytosol"/>
    <property type="evidence" value="ECO:0007669"/>
    <property type="project" value="TreeGrafter"/>
</dbReference>
<dbReference type="Proteomes" id="UP001204068">
    <property type="component" value="Unassembled WGS sequence"/>
</dbReference>
<keyword evidence="2" id="KW-0805">Transcription regulation</keyword>
<dbReference type="EMBL" id="JANILD010000003">
    <property type="protein sequence ID" value="MCQ9303447.1"/>
    <property type="molecule type" value="Genomic_DNA"/>
</dbReference>
<comment type="similarity">
    <text evidence="1">Belongs to the LysR transcriptional regulatory family.</text>
</comment>
<dbReference type="PANTHER" id="PTHR30419">
    <property type="entry name" value="HTH-TYPE TRANSCRIPTIONAL REGULATOR YBHD"/>
    <property type="match status" value="1"/>
</dbReference>
<keyword evidence="4" id="KW-0804">Transcription</keyword>
<dbReference type="FunFam" id="1.10.10.10:FF:000001">
    <property type="entry name" value="LysR family transcriptional regulator"/>
    <property type="match status" value="1"/>
</dbReference>
<dbReference type="GO" id="GO:0003677">
    <property type="term" value="F:DNA binding"/>
    <property type="evidence" value="ECO:0007669"/>
    <property type="project" value="UniProtKB-KW"/>
</dbReference>
<dbReference type="InterPro" id="IPR050950">
    <property type="entry name" value="HTH-type_LysR_regulators"/>
</dbReference>
<evidence type="ECO:0000313" key="6">
    <source>
        <dbReference type="EMBL" id="MCQ9303447.1"/>
    </source>
</evidence>
<evidence type="ECO:0000259" key="5">
    <source>
        <dbReference type="PROSITE" id="PS50931"/>
    </source>
</evidence>
<reference evidence="6" key="1">
    <citation type="submission" date="2022-07" db="EMBL/GenBank/DDBJ databases">
        <title>Bacterial species isolated from the porcine tonsil microbiota.</title>
        <authorList>
            <person name="Oliveira I.M.F."/>
        </authorList>
    </citation>
    <scope>NUCLEOTIDE SEQUENCE</scope>
    <source>
        <strain evidence="6">8QC2O2</strain>
    </source>
</reference>
<dbReference type="InterPro" id="IPR000847">
    <property type="entry name" value="LysR_HTH_N"/>
</dbReference>
<evidence type="ECO:0000256" key="2">
    <source>
        <dbReference type="ARBA" id="ARBA00023015"/>
    </source>
</evidence>
<feature type="domain" description="HTH lysR-type" evidence="5">
    <location>
        <begin position="1"/>
        <end position="58"/>
    </location>
</feature>
<dbReference type="AlphaFoldDB" id="A0AAW5LFT7"/>
<organism evidence="6 7">
    <name type="scientific">Mammaliicoccus sciuri</name>
    <name type="common">Staphylococcus sciuri</name>
    <dbReference type="NCBI Taxonomy" id="1296"/>
    <lineage>
        <taxon>Bacteria</taxon>
        <taxon>Bacillati</taxon>
        <taxon>Bacillota</taxon>
        <taxon>Bacilli</taxon>
        <taxon>Bacillales</taxon>
        <taxon>Staphylococcaceae</taxon>
        <taxon>Mammaliicoccus</taxon>
    </lineage>
</organism>
<evidence type="ECO:0000313" key="7">
    <source>
        <dbReference type="Proteomes" id="UP001204068"/>
    </source>
</evidence>
<accession>A0AAW5LFT7</accession>
<dbReference type="Pfam" id="PF03466">
    <property type="entry name" value="LysR_substrate"/>
    <property type="match status" value="1"/>
</dbReference>
<dbReference type="InterPro" id="IPR005119">
    <property type="entry name" value="LysR_subst-bd"/>
</dbReference>
<keyword evidence="3" id="KW-0238">DNA-binding</keyword>
<evidence type="ECO:0000256" key="4">
    <source>
        <dbReference type="ARBA" id="ARBA00023163"/>
    </source>
</evidence>
<dbReference type="Pfam" id="PF00126">
    <property type="entry name" value="HTH_1"/>
    <property type="match status" value="1"/>
</dbReference>
<sequence>MENRVLRYFLAIVSEGNLTSAAKLLHITQPTLSRQIKELEEELSVTLFNRKGKYMELTREGYYLANKARDIITLVDQTTSSIKHKEVYGEVSIGMAESKSIKQIAKAMRAVREEQDQVYFDTFSGNAEQILEKIDNGVIDFGVIVEPINKVNYDSISLNEDDTWGVLTTKTSVLGHLEQISAKDLIAKPLIISRQQGVQRMIANMLDLDDTDLSIIGKYNLLYNASLMVKEGVGHAICLEGIINTSETNLKFIPFEEQITSSLSLIWKKEKSLSTPAQLLLNKVKENLR</sequence>
<dbReference type="CDD" id="cd05466">
    <property type="entry name" value="PBP2_LTTR_substrate"/>
    <property type="match status" value="1"/>
</dbReference>
<dbReference type="PROSITE" id="PS50931">
    <property type="entry name" value="HTH_LYSR"/>
    <property type="match status" value="1"/>
</dbReference>
<proteinExistence type="inferred from homology"/>
<comment type="caution">
    <text evidence="6">The sequence shown here is derived from an EMBL/GenBank/DDBJ whole genome shotgun (WGS) entry which is preliminary data.</text>
</comment>
<dbReference type="GO" id="GO:0003700">
    <property type="term" value="F:DNA-binding transcription factor activity"/>
    <property type="evidence" value="ECO:0007669"/>
    <property type="project" value="InterPro"/>
</dbReference>
<evidence type="ECO:0000256" key="3">
    <source>
        <dbReference type="ARBA" id="ARBA00023125"/>
    </source>
</evidence>
<name>A0AAW5LFT7_MAMSC</name>